<sequence length="47" mass="5392">EIIWTSDGGERSRGKELGKVQRSGESPILFQAPWKFIEGKFPQNNWS</sequence>
<evidence type="ECO:0000313" key="1">
    <source>
        <dbReference type="EMBL" id="KAF9609311.1"/>
    </source>
</evidence>
<evidence type="ECO:0000313" key="2">
    <source>
        <dbReference type="Proteomes" id="UP000631114"/>
    </source>
</evidence>
<name>A0A835M3F9_9MAGN</name>
<keyword evidence="2" id="KW-1185">Reference proteome</keyword>
<reference evidence="1 2" key="1">
    <citation type="submission" date="2020-10" db="EMBL/GenBank/DDBJ databases">
        <title>The Coptis chinensis genome and diversification of protoberbering-type alkaloids.</title>
        <authorList>
            <person name="Wang B."/>
            <person name="Shu S."/>
            <person name="Song C."/>
            <person name="Liu Y."/>
        </authorList>
    </citation>
    <scope>NUCLEOTIDE SEQUENCE [LARGE SCALE GENOMIC DNA]</scope>
    <source>
        <strain evidence="1">HL-2020</strain>
        <tissue evidence="1">Leaf</tissue>
    </source>
</reference>
<gene>
    <name evidence="1" type="ORF">IFM89_015556</name>
</gene>
<dbReference type="EMBL" id="JADFTS010000004">
    <property type="protein sequence ID" value="KAF9609311.1"/>
    <property type="molecule type" value="Genomic_DNA"/>
</dbReference>
<proteinExistence type="predicted"/>
<comment type="caution">
    <text evidence="1">The sequence shown here is derived from an EMBL/GenBank/DDBJ whole genome shotgun (WGS) entry which is preliminary data.</text>
</comment>
<protein>
    <submittedName>
        <fullName evidence="1">Uncharacterized protein</fullName>
    </submittedName>
</protein>
<dbReference type="AlphaFoldDB" id="A0A835M3F9"/>
<dbReference type="Proteomes" id="UP000631114">
    <property type="component" value="Unassembled WGS sequence"/>
</dbReference>
<feature type="non-terminal residue" evidence="1">
    <location>
        <position position="1"/>
    </location>
</feature>
<organism evidence="1 2">
    <name type="scientific">Coptis chinensis</name>
    <dbReference type="NCBI Taxonomy" id="261450"/>
    <lineage>
        <taxon>Eukaryota</taxon>
        <taxon>Viridiplantae</taxon>
        <taxon>Streptophyta</taxon>
        <taxon>Embryophyta</taxon>
        <taxon>Tracheophyta</taxon>
        <taxon>Spermatophyta</taxon>
        <taxon>Magnoliopsida</taxon>
        <taxon>Ranunculales</taxon>
        <taxon>Ranunculaceae</taxon>
        <taxon>Coptidoideae</taxon>
        <taxon>Coptis</taxon>
    </lineage>
</organism>
<accession>A0A835M3F9</accession>